<comment type="caution">
    <text evidence="1">The sequence shown here is derived from an EMBL/GenBank/DDBJ whole genome shotgun (WGS) entry which is preliminary data.</text>
</comment>
<proteinExistence type="predicted"/>
<keyword evidence="2" id="KW-1185">Reference proteome</keyword>
<name>A0A5J9VYG1_9POAL</name>
<sequence>MRPWRASTASQLEIFAVDSRKVEVGVNKFGGACAAADDSEKRGRLVDLVELTADGGAGDEAAPGLADECGAKEGRRIVRRKAKEDVFDELLHQRRRRPLRRRHAADWIAEDRIFRRR</sequence>
<feature type="non-terminal residue" evidence="1">
    <location>
        <position position="1"/>
    </location>
</feature>
<dbReference type="AlphaFoldDB" id="A0A5J9VYG1"/>
<protein>
    <submittedName>
        <fullName evidence="1">Uncharacterized protein</fullName>
    </submittedName>
</protein>
<dbReference type="Proteomes" id="UP000324897">
    <property type="component" value="Chromosome 4"/>
</dbReference>
<evidence type="ECO:0000313" key="2">
    <source>
        <dbReference type="Proteomes" id="UP000324897"/>
    </source>
</evidence>
<dbReference type="EMBL" id="RWGY01000007">
    <property type="protein sequence ID" value="TVU40394.1"/>
    <property type="molecule type" value="Genomic_DNA"/>
</dbReference>
<dbReference type="Gramene" id="TVU40394">
    <property type="protein sequence ID" value="TVU40394"/>
    <property type="gene ID" value="EJB05_13857"/>
</dbReference>
<reference evidence="1 2" key="1">
    <citation type="journal article" date="2019" name="Sci. Rep.">
        <title>A high-quality genome of Eragrostis curvula grass provides insights into Poaceae evolution and supports new strategies to enhance forage quality.</title>
        <authorList>
            <person name="Carballo J."/>
            <person name="Santos B.A.C.M."/>
            <person name="Zappacosta D."/>
            <person name="Garbus I."/>
            <person name="Selva J.P."/>
            <person name="Gallo C.A."/>
            <person name="Diaz A."/>
            <person name="Albertini E."/>
            <person name="Caccamo M."/>
            <person name="Echenique V."/>
        </authorList>
    </citation>
    <scope>NUCLEOTIDE SEQUENCE [LARGE SCALE GENOMIC DNA]</scope>
    <source>
        <strain evidence="2">cv. Victoria</strain>
        <tissue evidence="1">Leaf</tissue>
    </source>
</reference>
<organism evidence="1 2">
    <name type="scientific">Eragrostis curvula</name>
    <name type="common">weeping love grass</name>
    <dbReference type="NCBI Taxonomy" id="38414"/>
    <lineage>
        <taxon>Eukaryota</taxon>
        <taxon>Viridiplantae</taxon>
        <taxon>Streptophyta</taxon>
        <taxon>Embryophyta</taxon>
        <taxon>Tracheophyta</taxon>
        <taxon>Spermatophyta</taxon>
        <taxon>Magnoliopsida</taxon>
        <taxon>Liliopsida</taxon>
        <taxon>Poales</taxon>
        <taxon>Poaceae</taxon>
        <taxon>PACMAD clade</taxon>
        <taxon>Chloridoideae</taxon>
        <taxon>Eragrostideae</taxon>
        <taxon>Eragrostidinae</taxon>
        <taxon>Eragrostis</taxon>
    </lineage>
</organism>
<accession>A0A5J9VYG1</accession>
<gene>
    <name evidence="1" type="ORF">EJB05_13857</name>
</gene>
<evidence type="ECO:0000313" key="1">
    <source>
        <dbReference type="EMBL" id="TVU40394.1"/>
    </source>
</evidence>